<name>A0A4Y7SV36_COPMI</name>
<reference evidence="1 2" key="1">
    <citation type="journal article" date="2019" name="Nat. Ecol. Evol.">
        <title>Megaphylogeny resolves global patterns of mushroom evolution.</title>
        <authorList>
            <person name="Varga T."/>
            <person name="Krizsan K."/>
            <person name="Foldi C."/>
            <person name="Dima B."/>
            <person name="Sanchez-Garcia M."/>
            <person name="Sanchez-Ramirez S."/>
            <person name="Szollosi G.J."/>
            <person name="Szarkandi J.G."/>
            <person name="Papp V."/>
            <person name="Albert L."/>
            <person name="Andreopoulos W."/>
            <person name="Angelini C."/>
            <person name="Antonin V."/>
            <person name="Barry K.W."/>
            <person name="Bougher N.L."/>
            <person name="Buchanan P."/>
            <person name="Buyck B."/>
            <person name="Bense V."/>
            <person name="Catcheside P."/>
            <person name="Chovatia M."/>
            <person name="Cooper J."/>
            <person name="Damon W."/>
            <person name="Desjardin D."/>
            <person name="Finy P."/>
            <person name="Geml J."/>
            <person name="Haridas S."/>
            <person name="Hughes K."/>
            <person name="Justo A."/>
            <person name="Karasinski D."/>
            <person name="Kautmanova I."/>
            <person name="Kiss B."/>
            <person name="Kocsube S."/>
            <person name="Kotiranta H."/>
            <person name="LaButti K.M."/>
            <person name="Lechner B.E."/>
            <person name="Liimatainen K."/>
            <person name="Lipzen A."/>
            <person name="Lukacs Z."/>
            <person name="Mihaltcheva S."/>
            <person name="Morgado L.N."/>
            <person name="Niskanen T."/>
            <person name="Noordeloos M.E."/>
            <person name="Ohm R.A."/>
            <person name="Ortiz-Santana B."/>
            <person name="Ovrebo C."/>
            <person name="Racz N."/>
            <person name="Riley R."/>
            <person name="Savchenko A."/>
            <person name="Shiryaev A."/>
            <person name="Soop K."/>
            <person name="Spirin V."/>
            <person name="Szebenyi C."/>
            <person name="Tomsovsky M."/>
            <person name="Tulloss R.E."/>
            <person name="Uehling J."/>
            <person name="Grigoriev I.V."/>
            <person name="Vagvolgyi C."/>
            <person name="Papp T."/>
            <person name="Martin F.M."/>
            <person name="Miettinen O."/>
            <person name="Hibbett D.S."/>
            <person name="Nagy L.G."/>
        </authorList>
    </citation>
    <scope>NUCLEOTIDE SEQUENCE [LARGE SCALE GENOMIC DNA]</scope>
    <source>
        <strain evidence="1 2">FP101781</strain>
    </source>
</reference>
<comment type="caution">
    <text evidence="1">The sequence shown here is derived from an EMBL/GenBank/DDBJ whole genome shotgun (WGS) entry which is preliminary data.</text>
</comment>
<gene>
    <name evidence="1" type="ORF">FA13DRAFT_1738059</name>
</gene>
<dbReference type="AlphaFoldDB" id="A0A4Y7SV36"/>
<sequence length="113" mass="12638">MLVVCVGVNIQFSPSFLVSHLLRKSTTPRTGEIATSSLVQSWWASTRLPGLLASEPPRGHPLEPSFPRERMDFQSSSSWLNSMAFVYARHMLMLSQIAARCPLNPSLWLAICH</sequence>
<dbReference type="Proteomes" id="UP000298030">
    <property type="component" value="Unassembled WGS sequence"/>
</dbReference>
<proteinExistence type="predicted"/>
<organism evidence="1 2">
    <name type="scientific">Coprinellus micaceus</name>
    <name type="common">Glistening ink-cap mushroom</name>
    <name type="synonym">Coprinus micaceus</name>
    <dbReference type="NCBI Taxonomy" id="71717"/>
    <lineage>
        <taxon>Eukaryota</taxon>
        <taxon>Fungi</taxon>
        <taxon>Dikarya</taxon>
        <taxon>Basidiomycota</taxon>
        <taxon>Agaricomycotina</taxon>
        <taxon>Agaricomycetes</taxon>
        <taxon>Agaricomycetidae</taxon>
        <taxon>Agaricales</taxon>
        <taxon>Agaricineae</taxon>
        <taxon>Psathyrellaceae</taxon>
        <taxon>Coprinellus</taxon>
    </lineage>
</organism>
<keyword evidence="2" id="KW-1185">Reference proteome</keyword>
<protein>
    <submittedName>
        <fullName evidence="1">Uncharacterized protein</fullName>
    </submittedName>
</protein>
<accession>A0A4Y7SV36</accession>
<evidence type="ECO:0000313" key="2">
    <source>
        <dbReference type="Proteomes" id="UP000298030"/>
    </source>
</evidence>
<evidence type="ECO:0000313" key="1">
    <source>
        <dbReference type="EMBL" id="TEB25727.1"/>
    </source>
</evidence>
<dbReference type="EMBL" id="QPFP01000054">
    <property type="protein sequence ID" value="TEB25727.1"/>
    <property type="molecule type" value="Genomic_DNA"/>
</dbReference>